<dbReference type="EMBL" id="LDIR01000001">
    <property type="protein sequence ID" value="OCL93197.1"/>
    <property type="molecule type" value="Genomic_DNA"/>
</dbReference>
<keyword evidence="1" id="KW-0472">Membrane</keyword>
<reference evidence="2 4" key="1">
    <citation type="submission" date="2015-05" db="EMBL/GenBank/DDBJ databases">
        <authorList>
            <person name="Rovetto F."/>
            <person name="Cocolin L."/>
            <person name="Illeghems K."/>
            <person name="Van Nieuwerburgh F."/>
            <person name="Houf K."/>
        </authorList>
    </citation>
    <scope>NUCLEOTIDE SEQUENCE [LARGE SCALE GENOMIC DNA]</scope>
    <source>
        <strain evidence="2 4">117434</strain>
    </source>
</reference>
<feature type="transmembrane region" description="Helical" evidence="1">
    <location>
        <begin position="12"/>
        <end position="30"/>
    </location>
</feature>
<sequence length="83" mass="9966">MIKLNSKNSLFIAYIIFFTAIFIFLPRIYVKNNIYYVSKDINRLYSQYISLNEENIFLAKQLEEIKFKNQVLDSMIVNPLFED</sequence>
<dbReference type="EMBL" id="CP036246">
    <property type="protein sequence ID" value="QEP40779.1"/>
    <property type="molecule type" value="Genomic_DNA"/>
</dbReference>
<proteinExistence type="predicted"/>
<dbReference type="RefSeq" id="WP_066173713.1">
    <property type="nucleotide sequence ID" value="NZ_CP036246.2"/>
</dbReference>
<keyword evidence="1" id="KW-1133">Transmembrane helix</keyword>
<reference evidence="3 5" key="3">
    <citation type="submission" date="2019-09" db="EMBL/GenBank/DDBJ databases">
        <title>Taxonomic note: a critical rebuttal of the proposed division of the genus Arcobacter into six genera, emended descriptions of Arcobacter anaerophilus and the genus Arcobacter, and an assessment of genus-level boundaries for Epsilonproteobacteria using in silico genomic comparator tools.</title>
        <authorList>
            <person name="On S.L.W."/>
            <person name="Miller W.G."/>
            <person name="Biggs P."/>
            <person name="Cornelius A."/>
            <person name="Vandamme P."/>
        </authorList>
    </citation>
    <scope>NUCLEOTIDE SEQUENCE [LARGE SCALE GENOMIC DNA]</scope>
    <source>
        <strain evidence="3 5">CCUG 56899</strain>
    </source>
</reference>
<name>A0A1C0B098_9BACT</name>
<gene>
    <name evidence="2" type="ORF">AAX28_00739</name>
    <name evidence="3" type="ORF">APORC_1180</name>
</gene>
<evidence type="ECO:0000313" key="3">
    <source>
        <dbReference type="EMBL" id="QEP40779.1"/>
    </source>
</evidence>
<dbReference type="KEGG" id="apoc:APORC_1180"/>
<accession>A0A1C0B098</accession>
<organism evidence="3 5">
    <name type="scientific">Arcobacter porcinus</name>
    <dbReference type="NCBI Taxonomy" id="1935204"/>
    <lineage>
        <taxon>Bacteria</taxon>
        <taxon>Pseudomonadati</taxon>
        <taxon>Campylobacterota</taxon>
        <taxon>Epsilonproteobacteria</taxon>
        <taxon>Campylobacterales</taxon>
        <taxon>Arcobacteraceae</taxon>
        <taxon>Arcobacter</taxon>
    </lineage>
</organism>
<evidence type="ECO:0000256" key="1">
    <source>
        <dbReference type="SAM" id="Phobius"/>
    </source>
</evidence>
<keyword evidence="1" id="KW-0812">Transmembrane</keyword>
<protein>
    <submittedName>
        <fullName evidence="3">Uncharacterized protein</fullName>
    </submittedName>
</protein>
<dbReference type="AlphaFoldDB" id="A0A1C0B098"/>
<evidence type="ECO:0000313" key="4">
    <source>
        <dbReference type="Proteomes" id="UP000093159"/>
    </source>
</evidence>
<evidence type="ECO:0000313" key="5">
    <source>
        <dbReference type="Proteomes" id="UP000322644"/>
    </source>
</evidence>
<evidence type="ECO:0000313" key="2">
    <source>
        <dbReference type="EMBL" id="OCL93197.1"/>
    </source>
</evidence>
<dbReference type="Proteomes" id="UP000093159">
    <property type="component" value="Unassembled WGS sequence"/>
</dbReference>
<keyword evidence="4" id="KW-1185">Reference proteome</keyword>
<dbReference type="OrthoDB" id="5373140at2"/>
<reference evidence="3 5" key="2">
    <citation type="submission" date="2019-09" db="EMBL/GenBank/DDBJ databases">
        <title>Complete genome sequencing of four Arcobacter species reveals a diverse suite of mobile elements.</title>
        <authorList>
            <person name="Miller W.G."/>
            <person name="Yee E."/>
            <person name="Bono J.L."/>
        </authorList>
    </citation>
    <scope>NUCLEOTIDE SEQUENCE [LARGE SCALE GENOMIC DNA]</scope>
    <source>
        <strain evidence="3 5">CCUG 56899</strain>
    </source>
</reference>
<dbReference type="Proteomes" id="UP000322644">
    <property type="component" value="Chromosome"/>
</dbReference>